<dbReference type="Pfam" id="PF01715">
    <property type="entry name" value="IPPT"/>
    <property type="match status" value="1"/>
</dbReference>
<evidence type="ECO:0000256" key="5">
    <source>
        <dbReference type="ARBA" id="ARBA00022840"/>
    </source>
</evidence>
<evidence type="ECO:0000256" key="1">
    <source>
        <dbReference type="ARBA" id="ARBA00005842"/>
    </source>
</evidence>
<keyword evidence="2" id="KW-0808">Transferase</keyword>
<dbReference type="PANTHER" id="PTHR11088">
    <property type="entry name" value="TRNA DIMETHYLALLYLTRANSFERASE"/>
    <property type="match status" value="1"/>
</dbReference>
<feature type="compositionally biased region" description="Polar residues" evidence="6">
    <location>
        <begin position="62"/>
        <end position="81"/>
    </location>
</feature>
<dbReference type="Proteomes" id="UP000325577">
    <property type="component" value="Linkage Group LG19"/>
</dbReference>
<dbReference type="OrthoDB" id="1724211at2759"/>
<evidence type="ECO:0000256" key="3">
    <source>
        <dbReference type="ARBA" id="ARBA00022712"/>
    </source>
</evidence>
<dbReference type="Gene3D" id="3.40.50.300">
    <property type="entry name" value="P-loop containing nucleotide triphosphate hydrolases"/>
    <property type="match status" value="1"/>
</dbReference>
<dbReference type="GO" id="GO:0006400">
    <property type="term" value="P:tRNA modification"/>
    <property type="evidence" value="ECO:0007669"/>
    <property type="project" value="TreeGrafter"/>
</dbReference>
<dbReference type="AlphaFoldDB" id="A0A5J5ANK9"/>
<dbReference type="GO" id="GO:0009824">
    <property type="term" value="F:AMP dimethylallyltransferase activity"/>
    <property type="evidence" value="ECO:0007669"/>
    <property type="project" value="TreeGrafter"/>
</dbReference>
<evidence type="ECO:0000313" key="8">
    <source>
        <dbReference type="Proteomes" id="UP000325577"/>
    </source>
</evidence>
<feature type="region of interest" description="Disordered" evidence="6">
    <location>
        <begin position="52"/>
        <end position="113"/>
    </location>
</feature>
<reference evidence="7 8" key="1">
    <citation type="submission" date="2019-09" db="EMBL/GenBank/DDBJ databases">
        <title>A chromosome-level genome assembly of the Chinese tupelo Nyssa sinensis.</title>
        <authorList>
            <person name="Yang X."/>
            <person name="Kang M."/>
            <person name="Yang Y."/>
            <person name="Xiong H."/>
            <person name="Wang M."/>
            <person name="Zhang Z."/>
            <person name="Wang Z."/>
            <person name="Wu H."/>
            <person name="Ma T."/>
            <person name="Liu J."/>
            <person name="Xi Z."/>
        </authorList>
    </citation>
    <scope>NUCLEOTIDE SEQUENCE [LARGE SCALE GENOMIC DNA]</scope>
    <source>
        <strain evidence="7">J267</strain>
        <tissue evidence="7">Leaf</tissue>
    </source>
</reference>
<keyword evidence="5" id="KW-0067">ATP-binding</keyword>
<evidence type="ECO:0000256" key="6">
    <source>
        <dbReference type="SAM" id="MobiDB-lite"/>
    </source>
</evidence>
<evidence type="ECO:0000256" key="4">
    <source>
        <dbReference type="ARBA" id="ARBA00022741"/>
    </source>
</evidence>
<feature type="compositionally biased region" description="Low complexity" evidence="6">
    <location>
        <begin position="1"/>
        <end position="13"/>
    </location>
</feature>
<evidence type="ECO:0000313" key="7">
    <source>
        <dbReference type="EMBL" id="KAA8532705.1"/>
    </source>
</evidence>
<feature type="region of interest" description="Disordered" evidence="6">
    <location>
        <begin position="1"/>
        <end position="20"/>
    </location>
</feature>
<gene>
    <name evidence="7" type="ORF">F0562_032738</name>
</gene>
<dbReference type="InterPro" id="IPR039657">
    <property type="entry name" value="Dimethylallyltransferase"/>
</dbReference>
<dbReference type="InterPro" id="IPR027417">
    <property type="entry name" value="P-loop_NTPase"/>
</dbReference>
<proteinExistence type="inferred from homology"/>
<keyword evidence="3" id="KW-0203">Cytokinin biosynthesis</keyword>
<dbReference type="EMBL" id="CM018042">
    <property type="protein sequence ID" value="KAA8532705.1"/>
    <property type="molecule type" value="Genomic_DNA"/>
</dbReference>
<evidence type="ECO:0000256" key="2">
    <source>
        <dbReference type="ARBA" id="ARBA00022679"/>
    </source>
</evidence>
<comment type="similarity">
    <text evidence="1">Belongs to the IPP transferase family.</text>
</comment>
<organism evidence="7 8">
    <name type="scientific">Nyssa sinensis</name>
    <dbReference type="NCBI Taxonomy" id="561372"/>
    <lineage>
        <taxon>Eukaryota</taxon>
        <taxon>Viridiplantae</taxon>
        <taxon>Streptophyta</taxon>
        <taxon>Embryophyta</taxon>
        <taxon>Tracheophyta</taxon>
        <taxon>Spermatophyta</taxon>
        <taxon>Magnoliopsida</taxon>
        <taxon>eudicotyledons</taxon>
        <taxon>Gunneridae</taxon>
        <taxon>Pentapetalae</taxon>
        <taxon>asterids</taxon>
        <taxon>Cornales</taxon>
        <taxon>Nyssaceae</taxon>
        <taxon>Nyssa</taxon>
    </lineage>
</organism>
<dbReference type="PANTHER" id="PTHR11088:SF86">
    <property type="entry name" value="ADENYLATE ISOPENTENYLTRANSFERASE 4-RELATED"/>
    <property type="match status" value="1"/>
</dbReference>
<name>A0A5J5ANK9_9ASTE</name>
<feature type="compositionally biased region" description="Low complexity" evidence="6">
    <location>
        <begin position="86"/>
        <end position="113"/>
    </location>
</feature>
<keyword evidence="8" id="KW-1185">Reference proteome</keyword>
<accession>A0A5J5ANK9</accession>
<dbReference type="GO" id="GO:0052381">
    <property type="term" value="F:tRNA dimethylallyltransferase activity"/>
    <property type="evidence" value="ECO:0007669"/>
    <property type="project" value="TreeGrafter"/>
</dbReference>
<protein>
    <submittedName>
        <fullName evidence="7">Uncharacterized protein</fullName>
    </submittedName>
</protein>
<dbReference type="GO" id="GO:0009691">
    <property type="term" value="P:cytokinin biosynthetic process"/>
    <property type="evidence" value="ECO:0007669"/>
    <property type="project" value="UniProtKB-KW"/>
</dbReference>
<sequence length="286" mass="32392">MPSKGQQQQQQPQPEDRGDHGTHWVRQIAAFHRPSHQILHLRYHQLRQNSNLPWTRHHHQQDPNARTTRRPSTTYSGSYHSSLVGPTLSSTPSSQTDSTQTPTCSTISNQTQSVRTSVTTVVSSGWTFRSPVLNQYLSKRVDEMLELGMFEELAKFYGESDSETRSRLSLIKAIGVPEFEKYFRKFPPGGSDLVGTNPDEDAAMRRVVYEEAVRAIKDNTCQLAKRQLGKILRLKDAGWNLRRLDATEAFKAALGVAGSDSGRMSDIWEKQVVEPSVKIVKRFLEE</sequence>
<dbReference type="GO" id="GO:0005739">
    <property type="term" value="C:mitochondrion"/>
    <property type="evidence" value="ECO:0007669"/>
    <property type="project" value="TreeGrafter"/>
</dbReference>
<keyword evidence="4" id="KW-0547">Nucleotide-binding</keyword>
<dbReference type="GO" id="GO:0005524">
    <property type="term" value="F:ATP binding"/>
    <property type="evidence" value="ECO:0007669"/>
    <property type="project" value="UniProtKB-KW"/>
</dbReference>